<reference evidence="9 10" key="1">
    <citation type="submission" date="2019-03" db="EMBL/GenBank/DDBJ databases">
        <title>Genomic Encyclopedia of Type Strains, Phase III (KMG-III): the genomes of soil and plant-associated and newly described type strains.</title>
        <authorList>
            <person name="Whitman W."/>
        </authorList>
    </citation>
    <scope>NUCLEOTIDE SEQUENCE [LARGE SCALE GENOMIC DNA]</scope>
    <source>
        <strain evidence="9 10">DSM 27373</strain>
    </source>
</reference>
<evidence type="ECO:0000256" key="2">
    <source>
        <dbReference type="ARBA" id="ARBA00004936"/>
    </source>
</evidence>
<comment type="pathway">
    <text evidence="2">Cell wall biogenesis; lipoteichoic acid biosynthesis.</text>
</comment>
<dbReference type="GO" id="GO:0005886">
    <property type="term" value="C:plasma membrane"/>
    <property type="evidence" value="ECO:0007669"/>
    <property type="project" value="UniProtKB-SubCell"/>
</dbReference>
<evidence type="ECO:0000256" key="4">
    <source>
        <dbReference type="ARBA" id="ARBA00022692"/>
    </source>
</evidence>
<keyword evidence="10" id="KW-1185">Reference proteome</keyword>
<dbReference type="PANTHER" id="PTHR47371:SF3">
    <property type="entry name" value="PHOSPHOGLYCEROL TRANSFERASE I"/>
    <property type="match status" value="1"/>
</dbReference>
<dbReference type="EMBL" id="SOAN01000001">
    <property type="protein sequence ID" value="TDS87408.1"/>
    <property type="molecule type" value="Genomic_DNA"/>
</dbReference>
<sequence length="537" mass="57683">MIGLDVGEAMAVDRPRDAPARGARMLRLARRSVAVLGQVLVLLLVWVGLALLIAAALIRLFWGEITVGQVLLNLVSVETDGGGGALVWVCILGIGVLPLLITAGILLWLRRPGRTRRLRSDPEGAWRSPWLMRTVTTTLAASVVVLGTASFSTAVGIPDYIQAGNSEYDLADHYVEPEVLDDEHRRNLVLIYLEAGESTLEDEALFEKDGFEPLKEVTGSAEGWQSVEDLRQYDGGGWTMSGLTATQCGIPLSGVTSAASSGALGELRGGDDTYLDGTVCLGDVLKDHGYTSVFLGGANPAFAEKNTFLGSHGYSEVKGLADWRAAGEPSSSFRSDWGLSDQSLMERAEDQLDELHAESEQTGEPFNLSVLTLDTHEPVHVFDYCDVDTQEEATSVLGCSMEQVAGFVEHMEDQGYLKDTAVVIMGDHLKPVNAGDSFQEELVDHPDRSIFNRIWIPGADPDTLRPGVDQLSMYPTILEAAGLTVGDGEAGLGVSAFSAELPEGSAQSLPSEAYTELLNSRSAEFYAEAWSGRSSAE</sequence>
<evidence type="ECO:0000256" key="7">
    <source>
        <dbReference type="SAM" id="Phobius"/>
    </source>
</evidence>
<gene>
    <name evidence="9" type="ORF">EV640_101192</name>
</gene>
<dbReference type="Gene3D" id="3.40.720.10">
    <property type="entry name" value="Alkaline Phosphatase, subunit A"/>
    <property type="match status" value="1"/>
</dbReference>
<evidence type="ECO:0000259" key="8">
    <source>
        <dbReference type="Pfam" id="PF00884"/>
    </source>
</evidence>
<dbReference type="InterPro" id="IPR050448">
    <property type="entry name" value="OpgB/LTA_synthase_biosynth"/>
</dbReference>
<name>A0A4R7G799_9MICC</name>
<dbReference type="AlphaFoldDB" id="A0A4R7G799"/>
<evidence type="ECO:0000256" key="1">
    <source>
        <dbReference type="ARBA" id="ARBA00004651"/>
    </source>
</evidence>
<protein>
    <submittedName>
        <fullName evidence="9">Phosphoglycerol transferase</fullName>
    </submittedName>
</protein>
<keyword evidence="4 7" id="KW-0812">Transmembrane</keyword>
<dbReference type="Proteomes" id="UP000294506">
    <property type="component" value="Unassembled WGS sequence"/>
</dbReference>
<evidence type="ECO:0000313" key="9">
    <source>
        <dbReference type="EMBL" id="TDS87408.1"/>
    </source>
</evidence>
<keyword evidence="3" id="KW-1003">Cell membrane</keyword>
<organism evidence="9 10">
    <name type="scientific">Nesterenkonia aurantiaca</name>
    <dbReference type="NCBI Taxonomy" id="1436010"/>
    <lineage>
        <taxon>Bacteria</taxon>
        <taxon>Bacillati</taxon>
        <taxon>Actinomycetota</taxon>
        <taxon>Actinomycetes</taxon>
        <taxon>Micrococcales</taxon>
        <taxon>Micrococcaceae</taxon>
        <taxon>Nesterenkonia</taxon>
    </lineage>
</organism>
<accession>A0A4R7G799</accession>
<keyword evidence="6 7" id="KW-0472">Membrane</keyword>
<evidence type="ECO:0000256" key="3">
    <source>
        <dbReference type="ARBA" id="ARBA00022475"/>
    </source>
</evidence>
<dbReference type="InterPro" id="IPR000917">
    <property type="entry name" value="Sulfatase_N"/>
</dbReference>
<evidence type="ECO:0000256" key="5">
    <source>
        <dbReference type="ARBA" id="ARBA00022989"/>
    </source>
</evidence>
<evidence type="ECO:0000256" key="6">
    <source>
        <dbReference type="ARBA" id="ARBA00023136"/>
    </source>
</evidence>
<proteinExistence type="predicted"/>
<keyword evidence="5 7" id="KW-1133">Transmembrane helix</keyword>
<dbReference type="SUPFAM" id="SSF53649">
    <property type="entry name" value="Alkaline phosphatase-like"/>
    <property type="match status" value="1"/>
</dbReference>
<evidence type="ECO:0000313" key="10">
    <source>
        <dbReference type="Proteomes" id="UP000294506"/>
    </source>
</evidence>
<dbReference type="Pfam" id="PF00884">
    <property type="entry name" value="Sulfatase"/>
    <property type="match status" value="1"/>
</dbReference>
<feature type="transmembrane region" description="Helical" evidence="7">
    <location>
        <begin position="33"/>
        <end position="62"/>
    </location>
</feature>
<dbReference type="CDD" id="cd16015">
    <property type="entry name" value="LTA_synthase"/>
    <property type="match status" value="1"/>
</dbReference>
<dbReference type="GO" id="GO:0016740">
    <property type="term" value="F:transferase activity"/>
    <property type="evidence" value="ECO:0007669"/>
    <property type="project" value="UniProtKB-KW"/>
</dbReference>
<dbReference type="InterPro" id="IPR017850">
    <property type="entry name" value="Alkaline_phosphatase_core_sf"/>
</dbReference>
<feature type="transmembrane region" description="Helical" evidence="7">
    <location>
        <begin position="82"/>
        <end position="109"/>
    </location>
</feature>
<comment type="caution">
    <text evidence="9">The sequence shown here is derived from an EMBL/GenBank/DDBJ whole genome shotgun (WGS) entry which is preliminary data.</text>
</comment>
<feature type="domain" description="Sulfatase N-terminal" evidence="8">
    <location>
        <begin position="277"/>
        <end position="482"/>
    </location>
</feature>
<feature type="transmembrane region" description="Helical" evidence="7">
    <location>
        <begin position="130"/>
        <end position="151"/>
    </location>
</feature>
<dbReference type="PANTHER" id="PTHR47371">
    <property type="entry name" value="LIPOTEICHOIC ACID SYNTHASE"/>
    <property type="match status" value="1"/>
</dbReference>
<keyword evidence="9" id="KW-0808">Transferase</keyword>
<comment type="subcellular location">
    <subcellularLocation>
        <location evidence="1">Cell membrane</location>
        <topology evidence="1">Multi-pass membrane protein</topology>
    </subcellularLocation>
</comment>